<sequence length="486" mass="56140">MSKGSRKAYSKAHRFLCAQESSENDESSLPTATSLPSPNSLLGVPVEIKQAIFSSLPDVASLKALILTCTCLYHAFLDAASPTLTKILQAQIDPRLMRDAVTTYHSSRIPPRSRPAAQDLLRGYIQSRNDLLRGYIRRRHDLLKGYIQSRTPLVLPTWILHSALELSEMHGHVQYFAYKFISFALSHNPVSGRPEKKAASISLSEITRIQRTLYRFEIYYNVFAEPRGSQCLRRTTFNHDTFDHDVIVRDEYLSKGFAPWENEQLACIRDFLLEELCSCTCYSTFVFRDYKKLIDLAFKRAANKHYPGKDWSEYDPKSHLSLGLARLHRLILAETRTERDQILHGQSPANEDVLLASLDSRSNLYETPLQDLTEEEQRVLVPPQVADDNDNGPVEAWWWVHAGVTPNLWYNNVMMQDVRRWGYVMWDSARLAEWKVLDRDWLRLPVPRGKIGNYRLWLSREAESGIQQKRQTLLQRLNMFNSHDLT</sequence>
<evidence type="ECO:0008006" key="3">
    <source>
        <dbReference type="Google" id="ProtNLM"/>
    </source>
</evidence>
<comment type="caution">
    <text evidence="1">The sequence shown here is derived from an EMBL/GenBank/DDBJ whole genome shotgun (WGS) entry which is preliminary data.</text>
</comment>
<dbReference type="AlphaFoldDB" id="A0A8H3G2M3"/>
<reference evidence="1" key="1">
    <citation type="submission" date="2021-03" db="EMBL/GenBank/DDBJ databases">
        <authorList>
            <person name="Tagirdzhanova G."/>
        </authorList>
    </citation>
    <scope>NUCLEOTIDE SEQUENCE</scope>
</reference>
<protein>
    <recommendedName>
        <fullName evidence="3">F-box domain-containing protein</fullName>
    </recommendedName>
</protein>
<proteinExistence type="predicted"/>
<dbReference type="EMBL" id="CAJPDT010000081">
    <property type="protein sequence ID" value="CAF9935101.1"/>
    <property type="molecule type" value="Genomic_DNA"/>
</dbReference>
<name>A0A8H3G2M3_9LECA</name>
<evidence type="ECO:0000313" key="1">
    <source>
        <dbReference type="EMBL" id="CAF9935101.1"/>
    </source>
</evidence>
<gene>
    <name evidence="1" type="ORF">IMSHALPRED_010107</name>
</gene>
<dbReference type="OrthoDB" id="5427059at2759"/>
<keyword evidence="2" id="KW-1185">Reference proteome</keyword>
<dbReference type="Proteomes" id="UP000664534">
    <property type="component" value="Unassembled WGS sequence"/>
</dbReference>
<organism evidence="1 2">
    <name type="scientific">Imshaugia aleurites</name>
    <dbReference type="NCBI Taxonomy" id="172621"/>
    <lineage>
        <taxon>Eukaryota</taxon>
        <taxon>Fungi</taxon>
        <taxon>Dikarya</taxon>
        <taxon>Ascomycota</taxon>
        <taxon>Pezizomycotina</taxon>
        <taxon>Lecanoromycetes</taxon>
        <taxon>OSLEUM clade</taxon>
        <taxon>Lecanoromycetidae</taxon>
        <taxon>Lecanorales</taxon>
        <taxon>Lecanorineae</taxon>
        <taxon>Parmeliaceae</taxon>
        <taxon>Imshaugia</taxon>
    </lineage>
</organism>
<evidence type="ECO:0000313" key="2">
    <source>
        <dbReference type="Proteomes" id="UP000664534"/>
    </source>
</evidence>
<accession>A0A8H3G2M3</accession>